<feature type="transmembrane region" description="Helical" evidence="2">
    <location>
        <begin position="57"/>
        <end position="79"/>
    </location>
</feature>
<dbReference type="EMBL" id="JAQQWI010000010">
    <property type="protein sequence ID" value="KAK8018162.1"/>
    <property type="molecule type" value="Genomic_DNA"/>
</dbReference>
<evidence type="ECO:0000256" key="1">
    <source>
        <dbReference type="SAM" id="MobiDB-lite"/>
    </source>
</evidence>
<protein>
    <recommendedName>
        <fullName evidence="5">Transmembrane protein</fullName>
    </recommendedName>
</protein>
<feature type="transmembrane region" description="Helical" evidence="2">
    <location>
        <begin position="281"/>
        <end position="297"/>
    </location>
</feature>
<feature type="region of interest" description="Disordered" evidence="1">
    <location>
        <begin position="91"/>
        <end position="114"/>
    </location>
</feature>
<dbReference type="Proteomes" id="UP001396898">
    <property type="component" value="Unassembled WGS sequence"/>
</dbReference>
<keyword evidence="2" id="KW-0812">Transmembrane</keyword>
<reference evidence="3 4" key="1">
    <citation type="submission" date="2023-01" db="EMBL/GenBank/DDBJ databases">
        <title>Analysis of 21 Apiospora genomes using comparative genomics revels a genus with tremendous synthesis potential of carbohydrate active enzymes and secondary metabolites.</title>
        <authorList>
            <person name="Sorensen T."/>
        </authorList>
    </citation>
    <scope>NUCLEOTIDE SEQUENCE [LARGE SCALE GENOMIC DNA]</scope>
    <source>
        <strain evidence="3 4">CBS 20057</strain>
    </source>
</reference>
<gene>
    <name evidence="3" type="ORF">PG991_007352</name>
</gene>
<accession>A0ABR1RTF9</accession>
<evidence type="ECO:0000313" key="4">
    <source>
        <dbReference type="Proteomes" id="UP001396898"/>
    </source>
</evidence>
<evidence type="ECO:0008006" key="5">
    <source>
        <dbReference type="Google" id="ProtNLM"/>
    </source>
</evidence>
<keyword evidence="2" id="KW-0472">Membrane</keyword>
<comment type="caution">
    <text evidence="3">The sequence shown here is derived from an EMBL/GenBank/DDBJ whole genome shotgun (WGS) entry which is preliminary data.</text>
</comment>
<proteinExistence type="predicted"/>
<name>A0ABR1RTF9_9PEZI</name>
<organism evidence="3 4">
    <name type="scientific">Apiospora marii</name>
    <dbReference type="NCBI Taxonomy" id="335849"/>
    <lineage>
        <taxon>Eukaryota</taxon>
        <taxon>Fungi</taxon>
        <taxon>Dikarya</taxon>
        <taxon>Ascomycota</taxon>
        <taxon>Pezizomycotina</taxon>
        <taxon>Sordariomycetes</taxon>
        <taxon>Xylariomycetidae</taxon>
        <taxon>Amphisphaeriales</taxon>
        <taxon>Apiosporaceae</taxon>
        <taxon>Apiospora</taxon>
    </lineage>
</organism>
<feature type="transmembrane region" description="Helical" evidence="2">
    <location>
        <begin position="193"/>
        <end position="224"/>
    </location>
</feature>
<keyword evidence="4" id="KW-1185">Reference proteome</keyword>
<feature type="transmembrane region" description="Helical" evidence="2">
    <location>
        <begin position="245"/>
        <end position="269"/>
    </location>
</feature>
<evidence type="ECO:0000256" key="2">
    <source>
        <dbReference type="SAM" id="Phobius"/>
    </source>
</evidence>
<keyword evidence="2" id="KW-1133">Transmembrane helix</keyword>
<sequence>MDGFVVVELLSNNTYNGTEASLKTSEINNTYLIRSEDFLEPRWERPTDPDYRQFYGVWAYVLATSVVWVPAIAMAVLFMTKFWKDNFSNAQGGRRRGRNDSFELQPLHRGPRPVVPLVPYSEPAPAEPQPPSKPASQAQITLVVGFLLIWRGIGLAIPIQRIIFVAKIFPWTQSSALDECMRPKSIDSFRSSLWPWFILVPAVFVVVFHTVLMVLRIWAAITVMTGRSKMWFMNPLDKNEQTILLWIKIIFLAWVEVVVFFFVLQGLSFRFCVGSERYHDLHTLVLSYIPGIVWVVIDRASRPILRHYLPAFGFPRYPPVAQDALGLLGPIADPSQRTASSSTW</sequence>
<evidence type="ECO:0000313" key="3">
    <source>
        <dbReference type="EMBL" id="KAK8018162.1"/>
    </source>
</evidence>
<feature type="transmembrane region" description="Helical" evidence="2">
    <location>
        <begin position="140"/>
        <end position="163"/>
    </location>
</feature>